<dbReference type="InterPro" id="IPR027948">
    <property type="entry name" value="DUF4436"/>
</dbReference>
<gene>
    <name evidence="2" type="ordered locus">RSal33209_3187</name>
</gene>
<evidence type="ECO:0000313" key="2">
    <source>
        <dbReference type="EMBL" id="ABY24904.1"/>
    </source>
</evidence>
<name>A9WUN3_RENSM</name>
<dbReference type="EMBL" id="CP000910">
    <property type="protein sequence ID" value="ABY24904.1"/>
    <property type="molecule type" value="Genomic_DNA"/>
</dbReference>
<keyword evidence="3" id="KW-1185">Reference proteome</keyword>
<dbReference type="KEGG" id="rsa:RSal33209_3187"/>
<reference evidence="3" key="1">
    <citation type="journal article" date="2008" name="J. Bacteriol.">
        <title>Genome sequence of the fish pathogen Renibacterium salmoninarum suggests reductive evolution away from an environmental Arthrobacter ancestor.</title>
        <authorList>
            <person name="Wiens G.D."/>
            <person name="Rockey D.D."/>
            <person name="Wu Z."/>
            <person name="Chang J."/>
            <person name="Levy R."/>
            <person name="Crane S."/>
            <person name="Chen D.S."/>
            <person name="Capri G.R."/>
            <person name="Burnett J.R."/>
            <person name="Sudheesh P.S."/>
            <person name="Schipma M.J."/>
            <person name="Burd H."/>
            <person name="Bhattacharyya A."/>
            <person name="Rhodes L.D."/>
            <person name="Kaul R."/>
            <person name="Strom M.S."/>
        </authorList>
    </citation>
    <scope>NUCLEOTIDE SEQUENCE [LARGE SCALE GENOMIC DNA]</scope>
    <source>
        <strain evidence="3">ATCC 33209 / DSM 20767 / JCM 11484 / NBRC 15589 / NCIMB 2235</strain>
    </source>
</reference>
<dbReference type="HOGENOM" id="CLU_1617658_0_0_11"/>
<dbReference type="AlphaFoldDB" id="A9WUN3"/>
<sequence>MIVEPGASILAANGVTVKEPLLVQVSNVQGTGSYTLNPGQLPQTETVRFQAEGSLERSIETWPFDRYTGNLTVQAFQGSLDNPKLLKTEVAIEGNVVGWKMSGKEIPASEKIKKYDPEITVLELAFTHSASIWVLGLLLVLVLISLPVMEIFVALRVHHHKQAF</sequence>
<accession>A9WUN3</accession>
<proteinExistence type="predicted"/>
<dbReference type="Proteomes" id="UP000002007">
    <property type="component" value="Chromosome"/>
</dbReference>
<evidence type="ECO:0000313" key="3">
    <source>
        <dbReference type="Proteomes" id="UP000002007"/>
    </source>
</evidence>
<dbReference type="Pfam" id="PF14494">
    <property type="entry name" value="DUF4436"/>
    <property type="match status" value="1"/>
</dbReference>
<keyword evidence="1" id="KW-1133">Transmembrane helix</keyword>
<evidence type="ECO:0000256" key="1">
    <source>
        <dbReference type="SAM" id="Phobius"/>
    </source>
</evidence>
<feature type="transmembrane region" description="Helical" evidence="1">
    <location>
        <begin position="132"/>
        <end position="155"/>
    </location>
</feature>
<keyword evidence="1" id="KW-0472">Membrane</keyword>
<protein>
    <submittedName>
        <fullName evidence="2">Probable conserved transmembrane protein</fullName>
    </submittedName>
</protein>
<organism evidence="2 3">
    <name type="scientific">Renibacterium salmoninarum (strain ATCC 33209 / DSM 20767 / JCM 11484 / NBRC 15589 / NCIMB 2235)</name>
    <dbReference type="NCBI Taxonomy" id="288705"/>
    <lineage>
        <taxon>Bacteria</taxon>
        <taxon>Bacillati</taxon>
        <taxon>Actinomycetota</taxon>
        <taxon>Actinomycetes</taxon>
        <taxon>Micrococcales</taxon>
        <taxon>Micrococcaceae</taxon>
        <taxon>Renibacterium</taxon>
    </lineage>
</organism>
<keyword evidence="1 2" id="KW-0812">Transmembrane</keyword>